<organism evidence="3 4">
    <name type="scientific">Flagellimonas nanhaiensis</name>
    <dbReference type="NCBI Taxonomy" id="2292706"/>
    <lineage>
        <taxon>Bacteria</taxon>
        <taxon>Pseudomonadati</taxon>
        <taxon>Bacteroidota</taxon>
        <taxon>Flavobacteriia</taxon>
        <taxon>Flavobacteriales</taxon>
        <taxon>Flavobacteriaceae</taxon>
        <taxon>Flagellimonas</taxon>
    </lineage>
</organism>
<evidence type="ECO:0000259" key="2">
    <source>
        <dbReference type="PROSITE" id="PS51782"/>
    </source>
</evidence>
<feature type="signal peptide" evidence="1">
    <location>
        <begin position="1"/>
        <end position="28"/>
    </location>
</feature>
<accession>A0A371JPH2</accession>
<feature type="domain" description="LysM" evidence="2">
    <location>
        <begin position="33"/>
        <end position="83"/>
    </location>
</feature>
<proteinExistence type="predicted"/>
<dbReference type="AlphaFoldDB" id="A0A371JPH2"/>
<evidence type="ECO:0000256" key="1">
    <source>
        <dbReference type="SAM" id="SignalP"/>
    </source>
</evidence>
<keyword evidence="4" id="KW-1185">Reference proteome</keyword>
<protein>
    <recommendedName>
        <fullName evidence="2">LysM domain-containing protein</fullName>
    </recommendedName>
</protein>
<evidence type="ECO:0000313" key="4">
    <source>
        <dbReference type="Proteomes" id="UP000261828"/>
    </source>
</evidence>
<dbReference type="PROSITE" id="PS51782">
    <property type="entry name" value="LYSM"/>
    <property type="match status" value="1"/>
</dbReference>
<dbReference type="Gene3D" id="3.40.630.40">
    <property type="entry name" value="Zn-dependent exopeptidases"/>
    <property type="match status" value="1"/>
</dbReference>
<dbReference type="OrthoDB" id="936124at2"/>
<keyword evidence="1" id="KW-0732">Signal</keyword>
<name>A0A371JPH2_9FLAO</name>
<dbReference type="InterPro" id="IPR018392">
    <property type="entry name" value="LysM"/>
</dbReference>
<comment type="caution">
    <text evidence="3">The sequence shown here is derived from an EMBL/GenBank/DDBJ whole genome shotgun (WGS) entry which is preliminary data.</text>
</comment>
<dbReference type="EMBL" id="QTJX01000002">
    <property type="protein sequence ID" value="RDY59412.1"/>
    <property type="molecule type" value="Genomic_DNA"/>
</dbReference>
<evidence type="ECO:0000313" key="3">
    <source>
        <dbReference type="EMBL" id="RDY59412.1"/>
    </source>
</evidence>
<sequence length="321" mass="36169">MHPHFTILSMKIFPSLAFWMCTFFAVFAQENHYTVVAEQGDGIFSLLRKQGLDPAKHYKEFLELNAENIKDGSFLRVGVAYKVPVAEDSFKNMGTALVKNGEEEKSIFDSELAHMSLKGDALKDAVYYLVIENQADQSKGFVEDITKNLAAELMVNGARVYILGGSERDSLMSDTQGLTEIQRMGNYIEAINKKFLKNKGKYQRVLVIRATDVNPKGTMDVAVYHYNKSEKGQRFAENIQNVFRKHSVKNKSFKDVNLIFKDKNSLFLARNIIPAISLITMENASKKTAEAKIPVQSDKKLLANLLTSGIMNDYADLVIEE</sequence>
<dbReference type="Proteomes" id="UP000261828">
    <property type="component" value="Unassembled WGS sequence"/>
</dbReference>
<feature type="chain" id="PRO_5016786423" description="LysM domain-containing protein" evidence="1">
    <location>
        <begin position="29"/>
        <end position="321"/>
    </location>
</feature>
<gene>
    <name evidence="3" type="ORF">DX873_08475</name>
</gene>
<reference evidence="3 4" key="1">
    <citation type="submission" date="2018-08" db="EMBL/GenBank/DDBJ databases">
        <title>Muricauda nanhaiensis sp. nov., isolated from seawater of the South China Sea.</title>
        <authorList>
            <person name="Dang Y."/>
        </authorList>
    </citation>
    <scope>NUCLEOTIDE SEQUENCE [LARGE SCALE GENOMIC DNA]</scope>
    <source>
        <strain evidence="3 4">SM1704</strain>
    </source>
</reference>